<dbReference type="KEGG" id="melm:C7H73_12330"/>
<evidence type="ECO:0000313" key="3">
    <source>
        <dbReference type="Proteomes" id="UP000241829"/>
    </source>
</evidence>
<evidence type="ECO:0000259" key="1">
    <source>
        <dbReference type="Pfam" id="PF02602"/>
    </source>
</evidence>
<dbReference type="RefSeq" id="WP_106846923.1">
    <property type="nucleotide sequence ID" value="NZ_CP027792.1"/>
</dbReference>
<reference evidence="3" key="1">
    <citation type="submission" date="2018-03" db="EMBL/GenBank/DDBJ databases">
        <title>Genome sequencing of Melaminivora sp. strain SC2-7.</title>
        <authorList>
            <person name="Kim S.-J."/>
            <person name="Heo J."/>
            <person name="Ahn J.-H."/>
            <person name="Kwon S.-W."/>
        </authorList>
    </citation>
    <scope>NUCLEOTIDE SEQUENCE [LARGE SCALE GENOMIC DNA]</scope>
    <source>
        <strain evidence="3">SC2-7</strain>
    </source>
</reference>
<dbReference type="OrthoDB" id="9787650at2"/>
<evidence type="ECO:0000313" key="2">
    <source>
        <dbReference type="EMBL" id="AVP58375.1"/>
    </source>
</evidence>
<dbReference type="SUPFAM" id="SSF69618">
    <property type="entry name" value="HemD-like"/>
    <property type="match status" value="1"/>
</dbReference>
<dbReference type="Gene3D" id="3.40.50.10090">
    <property type="match status" value="2"/>
</dbReference>
<dbReference type="Proteomes" id="UP000241829">
    <property type="component" value="Chromosome"/>
</dbReference>
<accession>A0A2P1NMV1</accession>
<sequence>MNCAPRALVTRPAHDAAQWVRDLAAQGVVAQALPLIGIRSVAAPVLAQALQQARAAAPGYRALMFVSGNAVTHFFEPNVALALTGQAPAAINTRAWAPGPGTVQALLAAGMPAARIDAPPASSAQFDSEALWPVVAPQLKAGDCVLIVRGASAPAAPGGSGREWLAARLAEAGVQVDFVAAYERCAPALDASALALARQGAQDGSLWLLSSSEALAHLAQALPGQDWQRARALATHPRIAQAARATGFGQVHECRPALADVAASIKSLHAR</sequence>
<dbReference type="CDD" id="cd06578">
    <property type="entry name" value="HemD"/>
    <property type="match status" value="1"/>
</dbReference>
<dbReference type="GO" id="GO:0004852">
    <property type="term" value="F:uroporphyrinogen-III synthase activity"/>
    <property type="evidence" value="ECO:0007669"/>
    <property type="project" value="InterPro"/>
</dbReference>
<dbReference type="InterPro" id="IPR036108">
    <property type="entry name" value="4pyrrol_syn_uPrphyn_synt_sf"/>
</dbReference>
<dbReference type="AlphaFoldDB" id="A0A2P1NMV1"/>
<dbReference type="Pfam" id="PF02602">
    <property type="entry name" value="HEM4"/>
    <property type="match status" value="1"/>
</dbReference>
<name>A0A2P1NMV1_9BURK</name>
<dbReference type="GO" id="GO:0033014">
    <property type="term" value="P:tetrapyrrole biosynthetic process"/>
    <property type="evidence" value="ECO:0007669"/>
    <property type="project" value="InterPro"/>
</dbReference>
<proteinExistence type="predicted"/>
<protein>
    <submittedName>
        <fullName evidence="2">Uroporphyrinogen-III synthase</fullName>
    </submittedName>
</protein>
<feature type="domain" description="Tetrapyrrole biosynthesis uroporphyrinogen III synthase" evidence="1">
    <location>
        <begin position="18"/>
        <end position="252"/>
    </location>
</feature>
<gene>
    <name evidence="2" type="ORF">C7H73_12330</name>
</gene>
<organism evidence="2 3">
    <name type="scientific">Pulveribacter suum</name>
    <dbReference type="NCBI Taxonomy" id="2116657"/>
    <lineage>
        <taxon>Bacteria</taxon>
        <taxon>Pseudomonadati</taxon>
        <taxon>Pseudomonadota</taxon>
        <taxon>Betaproteobacteria</taxon>
        <taxon>Burkholderiales</taxon>
        <taxon>Comamonadaceae</taxon>
        <taxon>Pulveribacter</taxon>
    </lineage>
</organism>
<dbReference type="InterPro" id="IPR003754">
    <property type="entry name" value="4pyrrol_synth_uPrphyn_synth"/>
</dbReference>
<dbReference type="EMBL" id="CP027792">
    <property type="protein sequence ID" value="AVP58375.1"/>
    <property type="molecule type" value="Genomic_DNA"/>
</dbReference>
<keyword evidence="3" id="KW-1185">Reference proteome</keyword>